<dbReference type="Proteomes" id="UP000198518">
    <property type="component" value="Unassembled WGS sequence"/>
</dbReference>
<evidence type="ECO:0000313" key="3">
    <source>
        <dbReference type="Proteomes" id="UP000198518"/>
    </source>
</evidence>
<keyword evidence="1" id="KW-0812">Transmembrane</keyword>
<keyword evidence="1" id="KW-1133">Transmembrane helix</keyword>
<sequence length="138" mass="14109">MTYSRSDENRRTAVAIGVAAGLASLVGLLGSDIPLTADQPFVLVAALAATSLGVGSVGTVSWYLFVEQSLLVPAVAGFGYVGVVTAGVFLGQQPAAVETLLTKWLYAAGVVLAGGAVEYAVRRGVQRAVGRLGPRPLH</sequence>
<dbReference type="AlphaFoldDB" id="A0A1I0NTX3"/>
<gene>
    <name evidence="2" type="ORF">SAMN04487945_1142</name>
</gene>
<evidence type="ECO:0000256" key="1">
    <source>
        <dbReference type="SAM" id="Phobius"/>
    </source>
</evidence>
<feature type="transmembrane region" description="Helical" evidence="1">
    <location>
        <begin position="12"/>
        <end position="29"/>
    </location>
</feature>
<keyword evidence="1" id="KW-0472">Membrane</keyword>
<feature type="transmembrane region" description="Helical" evidence="1">
    <location>
        <begin position="41"/>
        <end position="65"/>
    </location>
</feature>
<dbReference type="RefSeq" id="WP_089668394.1">
    <property type="nucleotide sequence ID" value="NZ_FOJA01000001.1"/>
</dbReference>
<feature type="transmembrane region" description="Helical" evidence="1">
    <location>
        <begin position="104"/>
        <end position="121"/>
    </location>
</feature>
<accession>A0A1I0NTX3</accession>
<reference evidence="2 3" key="1">
    <citation type="submission" date="2016-10" db="EMBL/GenBank/DDBJ databases">
        <authorList>
            <person name="de Groot N.N."/>
        </authorList>
    </citation>
    <scope>NUCLEOTIDE SEQUENCE [LARGE SCALE GENOMIC DNA]</scope>
    <source>
        <strain evidence="2 3">CGMCC 1.5337</strain>
    </source>
</reference>
<proteinExistence type="predicted"/>
<name>A0A1I0NTX3_9EURY</name>
<protein>
    <submittedName>
        <fullName evidence="2">Uncharacterized protein</fullName>
    </submittedName>
</protein>
<feature type="transmembrane region" description="Helical" evidence="1">
    <location>
        <begin position="70"/>
        <end position="92"/>
    </location>
</feature>
<evidence type="ECO:0000313" key="2">
    <source>
        <dbReference type="EMBL" id="SEW05034.1"/>
    </source>
</evidence>
<dbReference type="EMBL" id="FOJA01000001">
    <property type="protein sequence ID" value="SEW05034.1"/>
    <property type="molecule type" value="Genomic_DNA"/>
</dbReference>
<keyword evidence="3" id="KW-1185">Reference proteome</keyword>
<organism evidence="2 3">
    <name type="scientific">Halobacterium jilantaiense</name>
    <dbReference type="NCBI Taxonomy" id="355548"/>
    <lineage>
        <taxon>Archaea</taxon>
        <taxon>Methanobacteriati</taxon>
        <taxon>Methanobacteriota</taxon>
        <taxon>Stenosarchaea group</taxon>
        <taxon>Halobacteria</taxon>
        <taxon>Halobacteriales</taxon>
        <taxon>Halobacteriaceae</taxon>
        <taxon>Halobacterium</taxon>
    </lineage>
</organism>